<evidence type="ECO:0000256" key="5">
    <source>
        <dbReference type="ARBA" id="ARBA00022801"/>
    </source>
</evidence>
<keyword evidence="5" id="KW-0378">Hydrolase</keyword>
<dbReference type="InterPro" id="IPR049730">
    <property type="entry name" value="SNF2/RAD54-like_C"/>
</dbReference>
<keyword evidence="6" id="KW-0131">Cell cycle</keyword>
<evidence type="ECO:0000256" key="3">
    <source>
        <dbReference type="ARBA" id="ARBA00022618"/>
    </source>
</evidence>
<evidence type="ECO:0000313" key="12">
    <source>
        <dbReference type="Proteomes" id="UP000276776"/>
    </source>
</evidence>
<dbReference type="GO" id="GO:0016787">
    <property type="term" value="F:hydrolase activity"/>
    <property type="evidence" value="ECO:0007669"/>
    <property type="project" value="UniProtKB-KW"/>
</dbReference>
<dbReference type="InterPro" id="IPR000330">
    <property type="entry name" value="SNF2_N"/>
</dbReference>
<dbReference type="Gene3D" id="3.40.50.10810">
    <property type="entry name" value="Tandem AAA-ATPase domain"/>
    <property type="match status" value="1"/>
</dbReference>
<evidence type="ECO:0000259" key="9">
    <source>
        <dbReference type="PROSITE" id="PS51192"/>
    </source>
</evidence>
<dbReference type="STRING" id="103827.A0A0N5D2V2"/>
<protein>
    <recommendedName>
        <fullName evidence="2">DNA repair and recombination protein RAD54-like</fullName>
    </recommendedName>
    <alternativeName>
        <fullName evidence="8">Protein okra</fullName>
    </alternativeName>
</protein>
<evidence type="ECO:0000313" key="11">
    <source>
        <dbReference type="EMBL" id="VDN04652.1"/>
    </source>
</evidence>
<reference evidence="11 12" key="2">
    <citation type="submission" date="2018-11" db="EMBL/GenBank/DDBJ databases">
        <authorList>
            <consortium name="Pathogen Informatics"/>
        </authorList>
    </citation>
    <scope>NUCLEOTIDE SEQUENCE [LARGE SCALE GENOMIC DNA]</scope>
</reference>
<dbReference type="Pfam" id="PF00271">
    <property type="entry name" value="Helicase_C"/>
    <property type="match status" value="1"/>
</dbReference>
<dbReference type="SUPFAM" id="SSF52540">
    <property type="entry name" value="P-loop containing nucleoside triphosphate hydrolases"/>
    <property type="match status" value="2"/>
</dbReference>
<keyword evidence="12" id="KW-1185">Reference proteome</keyword>
<evidence type="ECO:0000313" key="13">
    <source>
        <dbReference type="WBParaSite" id="TCLT_0000722701-mRNA-1"/>
    </source>
</evidence>
<evidence type="ECO:0000256" key="4">
    <source>
        <dbReference type="ARBA" id="ARBA00022776"/>
    </source>
</evidence>
<reference evidence="13" key="1">
    <citation type="submission" date="2017-02" db="UniProtKB">
        <authorList>
            <consortium name="WormBaseParasite"/>
        </authorList>
    </citation>
    <scope>IDENTIFICATION</scope>
</reference>
<dbReference type="PROSITE" id="PS51192">
    <property type="entry name" value="HELICASE_ATP_BIND_1"/>
    <property type="match status" value="1"/>
</dbReference>
<dbReference type="AlphaFoldDB" id="A0A0N5D2V2"/>
<dbReference type="PROSITE" id="PS51194">
    <property type="entry name" value="HELICASE_CTER"/>
    <property type="match status" value="1"/>
</dbReference>
<dbReference type="InterPro" id="IPR001650">
    <property type="entry name" value="Helicase_C-like"/>
</dbReference>
<dbReference type="OrthoDB" id="448448at2759"/>
<name>A0A0N5D2V2_THECL</name>
<comment type="function">
    <text evidence="7">Involved in mitotic DNA repair and meiotic recombination. Functions in the recombinational DNA repair pathway. Essential for interhomolog gene conversion (GC), but may have a less important role in intersister GC than spn-A/Rad51. In the presence of DNA, spn-A/Rad51 enhances the ATPase activity of okr/Rad54.</text>
</comment>
<feature type="domain" description="Helicase ATP-binding" evidence="9">
    <location>
        <begin position="72"/>
        <end position="239"/>
    </location>
</feature>
<evidence type="ECO:0000259" key="10">
    <source>
        <dbReference type="PROSITE" id="PS51194"/>
    </source>
</evidence>
<dbReference type="InterPro" id="IPR014001">
    <property type="entry name" value="Helicase_ATP-bd"/>
</dbReference>
<dbReference type="PANTHER" id="PTHR45629:SF7">
    <property type="entry name" value="DNA EXCISION REPAIR PROTEIN ERCC-6-RELATED"/>
    <property type="match status" value="1"/>
</dbReference>
<dbReference type="Gene3D" id="1.20.120.850">
    <property type="entry name" value="SWI2/SNF2 ATPases, N-terminal domain"/>
    <property type="match status" value="1"/>
</dbReference>
<keyword evidence="3" id="KW-0132">Cell division</keyword>
<keyword evidence="4" id="KW-0498">Mitosis</keyword>
<gene>
    <name evidence="11" type="ORF">TCLT_LOCUS7216</name>
</gene>
<sequence>VGSSDDDSYVYRSYEVLYAKVSSRVHKRWQGDGLLICKKNCVVLENEVSSIILFCMLFCNNCSNSQEAGIFSEIFSWDLPFILADEMGLGKTFQTISLIMALIKVRRNRESVIQNCLIVTPASLVSNWRAEFIKWFPYSYEMLLLLTKISDIEELKSRLKLPTVIITSYEMFTRLFTSMLDVTVDLLVCDEAHRLKNCDGRIREQLQLLRAHRRLLLTGTPMQNDLEEFYSLIDFVRPDVFSSFSHFKNFSETEPDRFNELLSEIMLRRTVAVIHDCLPIKNDYLVWCQPSPLQCSIYKSLTHFLSCDSLVLIDLLRKLCNHPSILYRSIQAKLDNEEIYVSGSILSGKLSVLTNLLATFREQNENVVIVSNFTQTLDLLEELCLSLFFFVFRLDGSIEGMKRMTIVDAFNSQKDRATVFLLSAKAGGQGLNLIGASRMILYDSDWNPAIDMQAMARIWRKGQKKPCHIFKLITAGTIDEKILQRQVKKSTLNTVIETISINSLTNFSDEELRDIFTLDIDTECVTHCLLGCQCDGSGILPEESQNFEVLATSGWNIWKSNIFYYFTKLDFISGFRNNVLSCLDVCSNKCFATGTKFQNASVAALMRWQHYSSKNDMLVKMMENEIGLDKSSADGITYVMRLTCNS</sequence>
<comment type="subunit">
    <text evidence="1">Interacts (via N-terminus) with spn-A/Rad51.</text>
</comment>
<dbReference type="CDD" id="cd18793">
    <property type="entry name" value="SF2_C_SNF"/>
    <property type="match status" value="1"/>
</dbReference>
<feature type="domain" description="Helicase C-terminal" evidence="10">
    <location>
        <begin position="352"/>
        <end position="507"/>
    </location>
</feature>
<dbReference type="GO" id="GO:0015616">
    <property type="term" value="F:DNA translocase activity"/>
    <property type="evidence" value="ECO:0007669"/>
    <property type="project" value="TreeGrafter"/>
</dbReference>
<dbReference type="InterPro" id="IPR027417">
    <property type="entry name" value="P-loop_NTPase"/>
</dbReference>
<dbReference type="OMA" id="EFEKWWR"/>
<dbReference type="InterPro" id="IPR038718">
    <property type="entry name" value="SNF2-like_sf"/>
</dbReference>
<dbReference type="GO" id="GO:0000724">
    <property type="term" value="P:double-strand break repair via homologous recombination"/>
    <property type="evidence" value="ECO:0007669"/>
    <property type="project" value="TreeGrafter"/>
</dbReference>
<dbReference type="SMART" id="SM00490">
    <property type="entry name" value="HELICc"/>
    <property type="match status" value="1"/>
</dbReference>
<evidence type="ECO:0000256" key="2">
    <source>
        <dbReference type="ARBA" id="ARBA00015341"/>
    </source>
</evidence>
<dbReference type="Pfam" id="PF00176">
    <property type="entry name" value="SNF2-rel_dom"/>
    <property type="match status" value="1"/>
</dbReference>
<evidence type="ECO:0000256" key="1">
    <source>
        <dbReference type="ARBA" id="ARBA00011467"/>
    </source>
</evidence>
<evidence type="ECO:0000256" key="6">
    <source>
        <dbReference type="ARBA" id="ARBA00023306"/>
    </source>
</evidence>
<dbReference type="Proteomes" id="UP000276776">
    <property type="component" value="Unassembled WGS sequence"/>
</dbReference>
<dbReference type="GO" id="GO:0005524">
    <property type="term" value="F:ATP binding"/>
    <property type="evidence" value="ECO:0007669"/>
    <property type="project" value="InterPro"/>
</dbReference>
<dbReference type="EMBL" id="UYYF01004486">
    <property type="protein sequence ID" value="VDN04652.1"/>
    <property type="molecule type" value="Genomic_DNA"/>
</dbReference>
<dbReference type="PANTHER" id="PTHR45629">
    <property type="entry name" value="SNF2/RAD54 FAMILY MEMBER"/>
    <property type="match status" value="1"/>
</dbReference>
<accession>A0A0N5D2V2</accession>
<organism evidence="13">
    <name type="scientific">Thelazia callipaeda</name>
    <name type="common">Oriental eyeworm</name>
    <name type="synonym">Parasitic nematode</name>
    <dbReference type="NCBI Taxonomy" id="103827"/>
    <lineage>
        <taxon>Eukaryota</taxon>
        <taxon>Metazoa</taxon>
        <taxon>Ecdysozoa</taxon>
        <taxon>Nematoda</taxon>
        <taxon>Chromadorea</taxon>
        <taxon>Rhabditida</taxon>
        <taxon>Spirurina</taxon>
        <taxon>Spiruromorpha</taxon>
        <taxon>Thelazioidea</taxon>
        <taxon>Thelaziidae</taxon>
        <taxon>Thelazia</taxon>
    </lineage>
</organism>
<dbReference type="GO" id="GO:0051301">
    <property type="term" value="P:cell division"/>
    <property type="evidence" value="ECO:0007669"/>
    <property type="project" value="UniProtKB-KW"/>
</dbReference>
<proteinExistence type="predicted"/>
<dbReference type="Gene3D" id="3.40.50.300">
    <property type="entry name" value="P-loop containing nucleotide triphosphate hydrolases"/>
    <property type="match status" value="1"/>
</dbReference>
<dbReference type="GO" id="GO:0005634">
    <property type="term" value="C:nucleus"/>
    <property type="evidence" value="ECO:0007669"/>
    <property type="project" value="TreeGrafter"/>
</dbReference>
<dbReference type="InterPro" id="IPR050496">
    <property type="entry name" value="SNF2_RAD54_helicase_repair"/>
</dbReference>
<evidence type="ECO:0000256" key="7">
    <source>
        <dbReference type="ARBA" id="ARBA00024776"/>
    </source>
</evidence>
<evidence type="ECO:0000256" key="8">
    <source>
        <dbReference type="ARBA" id="ARBA00029956"/>
    </source>
</evidence>
<dbReference type="WBParaSite" id="TCLT_0000722701-mRNA-1">
    <property type="protein sequence ID" value="TCLT_0000722701-mRNA-1"/>
    <property type="gene ID" value="TCLT_0000722701"/>
</dbReference>
<dbReference type="SMART" id="SM00487">
    <property type="entry name" value="DEXDc"/>
    <property type="match status" value="1"/>
</dbReference>
<dbReference type="GO" id="GO:0007131">
    <property type="term" value="P:reciprocal meiotic recombination"/>
    <property type="evidence" value="ECO:0007669"/>
    <property type="project" value="TreeGrafter"/>
</dbReference>